<dbReference type="Gene3D" id="1.10.10.1600">
    <property type="entry name" value="Bacterial DNA polymerase III alpha subunit, thumb domain"/>
    <property type="match status" value="1"/>
</dbReference>
<gene>
    <name evidence="10" type="ORF">SAMN05444274_10541</name>
</gene>
<comment type="subcellular location">
    <subcellularLocation>
        <location evidence="1">Cytoplasm</location>
    </subcellularLocation>
</comment>
<dbReference type="PANTHER" id="PTHR32294:SF0">
    <property type="entry name" value="DNA POLYMERASE III SUBUNIT ALPHA"/>
    <property type="match status" value="1"/>
</dbReference>
<dbReference type="InterPro" id="IPR040982">
    <property type="entry name" value="DNA_pol3_finger"/>
</dbReference>
<evidence type="ECO:0000256" key="3">
    <source>
        <dbReference type="ARBA" id="ARBA00019114"/>
    </source>
</evidence>
<evidence type="ECO:0000313" key="10">
    <source>
        <dbReference type="EMBL" id="SHF39095.1"/>
    </source>
</evidence>
<name>A0A1M5B9J4_9BACT</name>
<evidence type="ECO:0000256" key="1">
    <source>
        <dbReference type="ARBA" id="ARBA00004496"/>
    </source>
</evidence>
<dbReference type="InterPro" id="IPR012340">
    <property type="entry name" value="NA-bd_OB-fold"/>
</dbReference>
<keyword evidence="4" id="KW-0808">Transferase</keyword>
<feature type="domain" description="Polymerase/histidinol phosphatase N-terminal" evidence="9">
    <location>
        <begin position="5"/>
        <end position="72"/>
    </location>
</feature>
<dbReference type="InterPro" id="IPR041931">
    <property type="entry name" value="DNA_pol3_alpha_thumb_dom"/>
</dbReference>
<dbReference type="OrthoDB" id="9803237at2"/>
<dbReference type="InterPro" id="IPR029460">
    <property type="entry name" value="DNAPol_HHH"/>
</dbReference>
<keyword evidence="6" id="KW-0235">DNA replication</keyword>
<evidence type="ECO:0000256" key="8">
    <source>
        <dbReference type="ARBA" id="ARBA00049244"/>
    </source>
</evidence>
<dbReference type="STRING" id="1484053.SAMN05444274_10541"/>
<keyword evidence="7" id="KW-0239">DNA-directed DNA polymerase</keyword>
<evidence type="ECO:0000256" key="4">
    <source>
        <dbReference type="ARBA" id="ARBA00022679"/>
    </source>
</evidence>
<dbReference type="EMBL" id="FQUM01000005">
    <property type="protein sequence ID" value="SHF39095.1"/>
    <property type="molecule type" value="Genomic_DNA"/>
</dbReference>
<dbReference type="Pfam" id="PF07733">
    <property type="entry name" value="DNA_pol3_alpha"/>
    <property type="match status" value="1"/>
</dbReference>
<dbReference type="GO" id="GO:0006260">
    <property type="term" value="P:DNA replication"/>
    <property type="evidence" value="ECO:0007669"/>
    <property type="project" value="UniProtKB-KW"/>
</dbReference>
<keyword evidence="11" id="KW-1185">Reference proteome</keyword>
<proteinExistence type="predicted"/>
<dbReference type="EC" id="2.7.7.7" evidence="2"/>
<dbReference type="GO" id="GO:0005737">
    <property type="term" value="C:cytoplasm"/>
    <property type="evidence" value="ECO:0007669"/>
    <property type="project" value="UniProtKB-SubCell"/>
</dbReference>
<protein>
    <recommendedName>
        <fullName evidence="3">DNA polymerase III subunit alpha</fullName>
        <ecNumber evidence="2">2.7.7.7</ecNumber>
    </recommendedName>
</protein>
<dbReference type="Pfam" id="PF01336">
    <property type="entry name" value="tRNA_anti-codon"/>
    <property type="match status" value="1"/>
</dbReference>
<dbReference type="Gene3D" id="1.10.150.870">
    <property type="match status" value="1"/>
</dbReference>
<dbReference type="GO" id="GO:0008408">
    <property type="term" value="F:3'-5' exonuclease activity"/>
    <property type="evidence" value="ECO:0007669"/>
    <property type="project" value="InterPro"/>
</dbReference>
<dbReference type="CDD" id="cd04485">
    <property type="entry name" value="DnaE_OBF"/>
    <property type="match status" value="1"/>
</dbReference>
<dbReference type="InterPro" id="IPR004365">
    <property type="entry name" value="NA-bd_OB_tRNA"/>
</dbReference>
<evidence type="ECO:0000256" key="2">
    <source>
        <dbReference type="ARBA" id="ARBA00012417"/>
    </source>
</evidence>
<dbReference type="Proteomes" id="UP000184164">
    <property type="component" value="Unassembled WGS sequence"/>
</dbReference>
<dbReference type="Gene3D" id="3.20.20.140">
    <property type="entry name" value="Metal-dependent hydrolases"/>
    <property type="match status" value="1"/>
</dbReference>
<dbReference type="Pfam" id="PF02811">
    <property type="entry name" value="PHP"/>
    <property type="match status" value="1"/>
</dbReference>
<dbReference type="InterPro" id="IPR010994">
    <property type="entry name" value="RuvA_2-like"/>
</dbReference>
<dbReference type="RefSeq" id="WP_073001810.1">
    <property type="nucleotide sequence ID" value="NZ_FQUM01000005.1"/>
</dbReference>
<dbReference type="InterPro" id="IPR004805">
    <property type="entry name" value="DnaE2/DnaE/PolC"/>
</dbReference>
<dbReference type="GO" id="GO:0003676">
    <property type="term" value="F:nucleic acid binding"/>
    <property type="evidence" value="ECO:0007669"/>
    <property type="project" value="InterPro"/>
</dbReference>
<dbReference type="Gene3D" id="2.40.50.140">
    <property type="entry name" value="Nucleic acid-binding proteins"/>
    <property type="match status" value="1"/>
</dbReference>
<dbReference type="Pfam" id="PF17657">
    <property type="entry name" value="DNA_pol3_finger"/>
    <property type="match status" value="1"/>
</dbReference>
<dbReference type="InterPro" id="IPR003141">
    <property type="entry name" value="Pol/His_phosphatase_N"/>
</dbReference>
<dbReference type="AlphaFoldDB" id="A0A1M5B9J4"/>
<dbReference type="InterPro" id="IPR004013">
    <property type="entry name" value="PHP_dom"/>
</dbReference>
<evidence type="ECO:0000256" key="7">
    <source>
        <dbReference type="ARBA" id="ARBA00022932"/>
    </source>
</evidence>
<dbReference type="InterPro" id="IPR016195">
    <property type="entry name" value="Pol/histidinol_Pase-like"/>
</dbReference>
<evidence type="ECO:0000256" key="6">
    <source>
        <dbReference type="ARBA" id="ARBA00022705"/>
    </source>
</evidence>
<dbReference type="InterPro" id="IPR011708">
    <property type="entry name" value="DNA_pol3_alpha_NTPase_dom"/>
</dbReference>
<dbReference type="SUPFAM" id="SSF89550">
    <property type="entry name" value="PHP domain-like"/>
    <property type="match status" value="1"/>
</dbReference>
<comment type="catalytic activity">
    <reaction evidence="8">
        <text>DNA(n) + a 2'-deoxyribonucleoside 5'-triphosphate = DNA(n+1) + diphosphate</text>
        <dbReference type="Rhea" id="RHEA:22508"/>
        <dbReference type="Rhea" id="RHEA-COMP:17339"/>
        <dbReference type="Rhea" id="RHEA-COMP:17340"/>
        <dbReference type="ChEBI" id="CHEBI:33019"/>
        <dbReference type="ChEBI" id="CHEBI:61560"/>
        <dbReference type="ChEBI" id="CHEBI:173112"/>
        <dbReference type="EC" id="2.7.7.7"/>
    </reaction>
</comment>
<evidence type="ECO:0000256" key="5">
    <source>
        <dbReference type="ARBA" id="ARBA00022695"/>
    </source>
</evidence>
<keyword evidence="5" id="KW-0548">Nucleotidyltransferase</keyword>
<dbReference type="SMART" id="SM00481">
    <property type="entry name" value="POLIIIAc"/>
    <property type="match status" value="1"/>
</dbReference>
<dbReference type="NCBIfam" id="NF004226">
    <property type="entry name" value="PRK05673.1"/>
    <property type="match status" value="1"/>
</dbReference>
<organism evidence="10 11">
    <name type="scientific">Mariniphaga anaerophila</name>
    <dbReference type="NCBI Taxonomy" id="1484053"/>
    <lineage>
        <taxon>Bacteria</taxon>
        <taxon>Pseudomonadati</taxon>
        <taxon>Bacteroidota</taxon>
        <taxon>Bacteroidia</taxon>
        <taxon>Marinilabiliales</taxon>
        <taxon>Prolixibacteraceae</taxon>
        <taxon>Mariniphaga</taxon>
    </lineage>
</organism>
<sequence length="1216" mass="137631">MIPFTHLHVHSQYSILDGAASVGDLVAKAKKDGMSAVALTDHGMMYGIKEFHVACNKAEIKPILGCETYVAERSLHDKSDVVDRYGHHLILLAKNRTGYINLIKLISTASTEGFYYKPRIDKKILKEHSEGLIVSSACLGGEIAQCIMKNKIKEAEDALLWYKGIFGDDYYLELMRHPAEEAAQRENVYDNQVLVNKKLIELAKKHNVKLIATNDVHFTNAEDADAHDLLICLNTGKDVDDPTRMRYTKQEWFKTQKEMNELFADIPEAIANTAEVVDKVENFKLNADPIMPFFTIPEEFGTMEEYREKFPEDKLLKEFGEKAFNRLGGYEKVLRVKLEASFLGHLTMDGAKERYGDPIPEDVATRLEFELDTIKLMGYPGYFLIVQDFINASREMGVLVGPGRGSAAGAAVSYCTGITNIDPIKYDLLFERFLNPDRISLPDVDIDFDDDGRQQALEYVTKKYGRDKVAHICTFGTMATKLAIRDVARVLKLPLPEADRLAKLVPEAPKMTFEKAFKESPDLKKERTSDNPLIAQTLKFAETLEGSVRQTGVHACGILISRDTLTDHIPLMPTKDEAVLPTTQYDGRFVEDIGLLKMDFLGLKTLSIIKEALDNIKISKGIDVDVNNIPLDDPKTFELFSRGETTAIFQFESEGMKKHLRDLKPNRFEDLVAMNALYRPGPMEYIPLYIARKHGRQKVEYDVPMMEKYLSETYGITVFQEQVMLLSRLLANFTRGDSDTLRKAMGKKMTALMDKLKLKFVEGCKANFKFMDECKLVGKKPDDVIDKIWKDWEAFASYAFNKSHSVCYAYIAYQTGYLKAHYPGEFMAANLSRNLSNITDITKLMTECASMKLNVLGPDVNESFSKFTANKNGNIRFGMAAIKGVGAGASKDIIKAREEHGPFKSVYDFVEKVNLQSVNKKNLEALAMAGAFDNLGELKRSCFFAGEHENDSTTFIEKLIKYGNKIQIESQSMQQSLFGDLGGSVDIKKPTVPDIEEWAKIILLEKEKSLIGIYLTAHPLDDYKVEIQNFCSRDVSLKDLKNDIEKYKDRDLTFGGMVTASREGTSKNGKPFSTLTLSDYTDSMEFFFFGQDYVNFAKYCKTGLFILVKGTVRRRFNNSDTFEFKASQIELLSEARKNYVKSLTVNIPLDKLSKSVIEEIENLAKNNKGQALLKFNVYDPESNMFIHLFSRNTRIELTNGFLDYFEETPGLGYRIN</sequence>
<evidence type="ECO:0000259" key="9">
    <source>
        <dbReference type="SMART" id="SM00481"/>
    </source>
</evidence>
<dbReference type="NCBIfam" id="TIGR00594">
    <property type="entry name" value="polc"/>
    <property type="match status" value="1"/>
</dbReference>
<dbReference type="Pfam" id="PF14579">
    <property type="entry name" value="HHH_6"/>
    <property type="match status" value="1"/>
</dbReference>
<dbReference type="GO" id="GO:0003887">
    <property type="term" value="F:DNA-directed DNA polymerase activity"/>
    <property type="evidence" value="ECO:0007669"/>
    <property type="project" value="UniProtKB-KW"/>
</dbReference>
<accession>A0A1M5B9J4</accession>
<reference evidence="10 11" key="1">
    <citation type="submission" date="2016-11" db="EMBL/GenBank/DDBJ databases">
        <authorList>
            <person name="Jaros S."/>
            <person name="Januszkiewicz K."/>
            <person name="Wedrychowicz H."/>
        </authorList>
    </citation>
    <scope>NUCLEOTIDE SEQUENCE [LARGE SCALE GENOMIC DNA]</scope>
    <source>
        <strain evidence="10 11">DSM 26910</strain>
    </source>
</reference>
<evidence type="ECO:0000313" key="11">
    <source>
        <dbReference type="Proteomes" id="UP000184164"/>
    </source>
</evidence>
<dbReference type="CDD" id="cd12113">
    <property type="entry name" value="PHP_PolIIIA_DnaE3"/>
    <property type="match status" value="1"/>
</dbReference>
<dbReference type="SUPFAM" id="SSF47781">
    <property type="entry name" value="RuvA domain 2-like"/>
    <property type="match status" value="1"/>
</dbReference>
<dbReference type="PANTHER" id="PTHR32294">
    <property type="entry name" value="DNA POLYMERASE III SUBUNIT ALPHA"/>
    <property type="match status" value="1"/>
</dbReference>